<keyword evidence="3" id="KW-1185">Reference proteome</keyword>
<protein>
    <recommendedName>
        <fullName evidence="1">Ubiquitin-like domain-containing protein</fullName>
    </recommendedName>
</protein>
<feature type="domain" description="Ubiquitin-like" evidence="1">
    <location>
        <begin position="223"/>
        <end position="291"/>
    </location>
</feature>
<gene>
    <name evidence="2" type="ORF">CGXH109_LOCUS51269</name>
</gene>
<reference evidence="2" key="1">
    <citation type="submission" date="2022-08" db="EMBL/GenBank/DDBJ databases">
        <authorList>
            <person name="Giroux E."/>
            <person name="Giroux E."/>
        </authorList>
    </citation>
    <scope>NUCLEOTIDE SEQUENCE</scope>
    <source>
        <strain evidence="2">H1091258</strain>
    </source>
</reference>
<dbReference type="Pfam" id="PF22893">
    <property type="entry name" value="ULD_2"/>
    <property type="match status" value="1"/>
</dbReference>
<sequence>MKFTLAFGAVGDFIAVLELIKNIIAALDDSHGSTKAYRDVVQSLGILESTLRQIEQLRAIALRNVEQIKRCLAEFNNKIEKFGPSLTGAKNALRGAARKVQWRLEEKDVDKFRWELLGHTMAMNTLLELTTFSVFRQTHHVTIKQISDSENRTRAIVQNSNQSLREYLGAIGQRVLSRIESISHLAMDLKSSTSQLLSMVLSVSGELGRIRAVMMRLERPLSDEHVIFEDATGKVFPIHLRTITSWEIFEFIITDRFKGKKGAHQTRRGRYTLQERATGREVDRSLDWENAFYRIRGLI</sequence>
<dbReference type="EMBL" id="CAMGZC010000294">
    <property type="protein sequence ID" value="CAI0646057.1"/>
    <property type="molecule type" value="Genomic_DNA"/>
</dbReference>
<name>A0A9W4RSD8_9PEZI</name>
<dbReference type="PANTHER" id="PTHR38886:SF1">
    <property type="entry name" value="NACHT-NTPASE AND P-LOOP NTPASES N-TERMINAL DOMAIN-CONTAINING PROTEIN"/>
    <property type="match status" value="1"/>
</dbReference>
<proteinExistence type="predicted"/>
<evidence type="ECO:0000313" key="2">
    <source>
        <dbReference type="EMBL" id="CAI0646057.1"/>
    </source>
</evidence>
<evidence type="ECO:0000259" key="1">
    <source>
        <dbReference type="Pfam" id="PF22893"/>
    </source>
</evidence>
<dbReference type="PANTHER" id="PTHR38886">
    <property type="entry name" value="SESA DOMAIN-CONTAINING PROTEIN"/>
    <property type="match status" value="1"/>
</dbReference>
<evidence type="ECO:0000313" key="3">
    <source>
        <dbReference type="Proteomes" id="UP001152533"/>
    </source>
</evidence>
<comment type="caution">
    <text evidence="2">The sequence shown here is derived from an EMBL/GenBank/DDBJ whole genome shotgun (WGS) entry which is preliminary data.</text>
</comment>
<dbReference type="AlphaFoldDB" id="A0A9W4RSD8"/>
<accession>A0A9W4RSD8</accession>
<organism evidence="2 3">
    <name type="scientific">Colletotrichum noveboracense</name>
    <dbReference type="NCBI Taxonomy" id="2664923"/>
    <lineage>
        <taxon>Eukaryota</taxon>
        <taxon>Fungi</taxon>
        <taxon>Dikarya</taxon>
        <taxon>Ascomycota</taxon>
        <taxon>Pezizomycotina</taxon>
        <taxon>Sordariomycetes</taxon>
        <taxon>Hypocreomycetidae</taxon>
        <taxon>Glomerellales</taxon>
        <taxon>Glomerellaceae</taxon>
        <taxon>Colletotrichum</taxon>
        <taxon>Colletotrichum gloeosporioides species complex</taxon>
    </lineage>
</organism>
<dbReference type="Proteomes" id="UP001152533">
    <property type="component" value="Unassembled WGS sequence"/>
</dbReference>
<dbReference type="InterPro" id="IPR054464">
    <property type="entry name" value="ULD_fung"/>
</dbReference>